<reference evidence="1" key="1">
    <citation type="submission" date="2014-11" db="EMBL/GenBank/DDBJ databases">
        <authorList>
            <person name="Amaro Gonzalez C."/>
        </authorList>
    </citation>
    <scope>NUCLEOTIDE SEQUENCE</scope>
</reference>
<dbReference type="AlphaFoldDB" id="A0A0E9PKM2"/>
<organism evidence="1">
    <name type="scientific">Anguilla anguilla</name>
    <name type="common">European freshwater eel</name>
    <name type="synonym">Muraena anguilla</name>
    <dbReference type="NCBI Taxonomy" id="7936"/>
    <lineage>
        <taxon>Eukaryota</taxon>
        <taxon>Metazoa</taxon>
        <taxon>Chordata</taxon>
        <taxon>Craniata</taxon>
        <taxon>Vertebrata</taxon>
        <taxon>Euteleostomi</taxon>
        <taxon>Actinopterygii</taxon>
        <taxon>Neopterygii</taxon>
        <taxon>Teleostei</taxon>
        <taxon>Anguilliformes</taxon>
        <taxon>Anguillidae</taxon>
        <taxon>Anguilla</taxon>
    </lineage>
</organism>
<name>A0A0E9PKM2_ANGAN</name>
<accession>A0A0E9PKM2</accession>
<proteinExistence type="predicted"/>
<evidence type="ECO:0000313" key="1">
    <source>
        <dbReference type="EMBL" id="JAH04817.1"/>
    </source>
</evidence>
<reference evidence="1" key="2">
    <citation type="journal article" date="2015" name="Fish Shellfish Immunol.">
        <title>Early steps in the European eel (Anguilla anguilla)-Vibrio vulnificus interaction in the gills: Role of the RtxA13 toxin.</title>
        <authorList>
            <person name="Callol A."/>
            <person name="Pajuelo D."/>
            <person name="Ebbesson L."/>
            <person name="Teles M."/>
            <person name="MacKenzie S."/>
            <person name="Amaro C."/>
        </authorList>
    </citation>
    <scope>NUCLEOTIDE SEQUENCE</scope>
</reference>
<protein>
    <submittedName>
        <fullName evidence="1">Uncharacterized protein</fullName>
    </submittedName>
</protein>
<sequence length="34" mass="4062">MSPCVSIIFQKPFISTFYCNQKKEVFLEIRSVFM</sequence>
<dbReference type="EMBL" id="GBXM01103760">
    <property type="protein sequence ID" value="JAH04817.1"/>
    <property type="molecule type" value="Transcribed_RNA"/>
</dbReference>